<proteinExistence type="predicted"/>
<dbReference type="InterPro" id="IPR035986">
    <property type="entry name" value="PKD_dom_sf"/>
</dbReference>
<dbReference type="InterPro" id="IPR022409">
    <property type="entry name" value="PKD/Chitinase_dom"/>
</dbReference>
<sequence length="759" mass="82368">MWLSFLLQKYIFLFLFITIPVLHGVAQSNKANHWYFDNFAGVNFNTQPPVPDLNGKVEAYASGSSVLSDEEGNLLFYTDGNLVWNRKHELMPNGTDLTIGAVGSLDKTTVIVPKPGSSGVHYIFTANPYNGPVDYGLFYATVDLSRDNGYGDVTQKHRALHNPVTRTLTAVQHANGVDFWVIAHEFNTANYLAYKVTSAGVSSSPVVSTTALSHEWSAEQMKVAPDGSRIAATVGRYVELSDFNTATGKLSNTQLLQGTLSYDVLRGVEFSPNSSVVYAASIYEGIYQFDLSKNSPAEIATSLYKIRAGQTNIIEDLQLAPDGKIYTAKGGGQGSGAAYLGVINNPNTLGGGAGFNEAGFFLGGAYVGLRLPTFITSYFADPATLSYTNHCFGEVTVFKATGIGSRDAVEWNFGDPASGANNISSNLTSQHTYSAPGTYTVSLKVTLGTQVKTFEQQVVIHDKPNVSLGADIRSCSGEIIILDAGLEGKYLWSTGENTRSIKVSTTGNYWVEVSNGYCTSRDDIHVEVVTQPAVNLGPDQLLCGSAPVTLSVGEANRAYKVLWSTGETTPTISVNKTGAYWVEVTNNICTVRDEVAIQYNGLKDLSIVASNDTLSYSEVLTLKATGENLVSWSWDFGDSFASDGRNPSHTYETAGTYTITLNATNQYGCQATTSMPVVVAPYLFIPNIFTPNNDGRNDNFQIIYNGRGLFELRIYNRWGKEVYQANHKDSKWSGAADGVYFYLLRTETGTYRGAVTLVK</sequence>
<dbReference type="InterPro" id="IPR013783">
    <property type="entry name" value="Ig-like_fold"/>
</dbReference>
<dbReference type="SUPFAM" id="SSF49299">
    <property type="entry name" value="PKD domain"/>
    <property type="match status" value="2"/>
</dbReference>
<name>A0ABW5D2Q7_9BACT</name>
<dbReference type="InterPro" id="IPR000601">
    <property type="entry name" value="PKD_dom"/>
</dbReference>
<dbReference type="RefSeq" id="WP_250430504.1">
    <property type="nucleotide sequence ID" value="NZ_JALPRR010000003.1"/>
</dbReference>
<dbReference type="SMART" id="SM00089">
    <property type="entry name" value="PKD"/>
    <property type="match status" value="2"/>
</dbReference>
<protein>
    <submittedName>
        <fullName evidence="2">PKD domain-containing protein</fullName>
    </submittedName>
</protein>
<gene>
    <name evidence="2" type="ORF">ACFSKP_14835</name>
</gene>
<dbReference type="Proteomes" id="UP001597374">
    <property type="component" value="Unassembled WGS sequence"/>
</dbReference>
<dbReference type="SUPFAM" id="SSF75011">
    <property type="entry name" value="3-carboxy-cis,cis-mucoante lactonizing enzyme"/>
    <property type="match status" value="1"/>
</dbReference>
<dbReference type="Pfam" id="PF13585">
    <property type="entry name" value="CHU_C"/>
    <property type="match status" value="1"/>
</dbReference>
<dbReference type="NCBIfam" id="TIGR04131">
    <property type="entry name" value="Bac_Flav_CTERM"/>
    <property type="match status" value="1"/>
</dbReference>
<organism evidence="2 3">
    <name type="scientific">Pontibacter ruber</name>
    <dbReference type="NCBI Taxonomy" id="1343895"/>
    <lineage>
        <taxon>Bacteria</taxon>
        <taxon>Pseudomonadati</taxon>
        <taxon>Bacteroidota</taxon>
        <taxon>Cytophagia</taxon>
        <taxon>Cytophagales</taxon>
        <taxon>Hymenobacteraceae</taxon>
        <taxon>Pontibacter</taxon>
    </lineage>
</organism>
<evidence type="ECO:0000313" key="2">
    <source>
        <dbReference type="EMBL" id="MFD2247540.1"/>
    </source>
</evidence>
<dbReference type="EMBL" id="JBHUIM010000002">
    <property type="protein sequence ID" value="MFD2247540.1"/>
    <property type="molecule type" value="Genomic_DNA"/>
</dbReference>
<dbReference type="Gene3D" id="2.60.40.10">
    <property type="entry name" value="Immunoglobulins"/>
    <property type="match status" value="2"/>
</dbReference>
<dbReference type="Pfam" id="PF18911">
    <property type="entry name" value="PKD_4"/>
    <property type="match status" value="2"/>
</dbReference>
<dbReference type="CDD" id="cd00146">
    <property type="entry name" value="PKD"/>
    <property type="match status" value="2"/>
</dbReference>
<accession>A0ABW5D2Q7</accession>
<comment type="caution">
    <text evidence="2">The sequence shown here is derived from an EMBL/GenBank/DDBJ whole genome shotgun (WGS) entry which is preliminary data.</text>
</comment>
<evidence type="ECO:0000259" key="1">
    <source>
        <dbReference type="PROSITE" id="PS50093"/>
    </source>
</evidence>
<dbReference type="InterPro" id="IPR026341">
    <property type="entry name" value="T9SS_type_B"/>
</dbReference>
<keyword evidence="3" id="KW-1185">Reference proteome</keyword>
<reference evidence="3" key="1">
    <citation type="journal article" date="2019" name="Int. J. Syst. Evol. Microbiol.">
        <title>The Global Catalogue of Microorganisms (GCM) 10K type strain sequencing project: providing services to taxonomists for standard genome sequencing and annotation.</title>
        <authorList>
            <consortium name="The Broad Institute Genomics Platform"/>
            <consortium name="The Broad Institute Genome Sequencing Center for Infectious Disease"/>
            <person name="Wu L."/>
            <person name="Ma J."/>
        </authorList>
    </citation>
    <scope>NUCLEOTIDE SEQUENCE [LARGE SCALE GENOMIC DNA]</scope>
    <source>
        <strain evidence="3">CGMCC 4.1782</strain>
    </source>
</reference>
<feature type="domain" description="PKD" evidence="1">
    <location>
        <begin position="623"/>
        <end position="679"/>
    </location>
</feature>
<feature type="domain" description="PKD" evidence="1">
    <location>
        <begin position="398"/>
        <end position="446"/>
    </location>
</feature>
<dbReference type="PROSITE" id="PS50093">
    <property type="entry name" value="PKD"/>
    <property type="match status" value="2"/>
</dbReference>
<evidence type="ECO:0000313" key="3">
    <source>
        <dbReference type="Proteomes" id="UP001597374"/>
    </source>
</evidence>